<dbReference type="PANTHER" id="PTHR42718:SF1">
    <property type="entry name" value="LOW AFFINITY AMMONIUM TRANSPORTER"/>
    <property type="match status" value="1"/>
</dbReference>
<evidence type="ECO:0000313" key="7">
    <source>
        <dbReference type="EMBL" id="RDW71728.1"/>
    </source>
</evidence>
<dbReference type="InterPro" id="IPR020846">
    <property type="entry name" value="MFS_dom"/>
</dbReference>
<sequence length="550" mass="59015">MAELIAETDKSLELQSRQHPSVTSSAACSVLENHPDDVPSPETHGAPLPLLREIAFVATVCSAQLLTQAGLGQVIAPLHIIGSSFNVTSPSQLSWYAAAYSLTVGTFILPSGRLGDVYGHKKIFIIGYLWYGLWSLIAGFSVYVKSDYGGDVFFSICRGFQGMGPALLLPNALGLLGRAYPDGRRKHMVFSLFGGCAPGGFVLGAVFSSLFAQEAWWPWAYWTMSIFCMLLAGVALFAIPAIDESEFRRSVSRGGLGLKARFQQLDGFGMLAGVCGLVLINFAWNQGPIVGWGTPYVYAIVIAGVLIIGAFFYIEEHVPNPLVPVRELSRDTFFVLGCIACGWSCFGIWVFYLWQFLEEIRDVTPLLGSAMLAPTAISGLTASIACGFLLAHLGPPVIMLCSMTAFCLGNILLSCVPVSQTFWAQTFVSIVIMPWGMDMSFPSATIVLSNSMPREHQGVAASLINTVVNYSISIGLGIAGLAEVSVNDGGKDLLKGYRAAWYVGIALAGSGILLAFIFIGVTTMEKKRLGRTSAVRKDSVEGDGVSKSMV</sequence>
<evidence type="ECO:0000256" key="5">
    <source>
        <dbReference type="SAM" id="Phobius"/>
    </source>
</evidence>
<dbReference type="PROSITE" id="PS50850">
    <property type="entry name" value="MFS"/>
    <property type="match status" value="1"/>
</dbReference>
<feature type="transmembrane region" description="Helical" evidence="5">
    <location>
        <begin position="263"/>
        <end position="284"/>
    </location>
</feature>
<dbReference type="PANTHER" id="PTHR42718">
    <property type="entry name" value="MAJOR FACILITATOR SUPERFAMILY MULTIDRUG TRANSPORTER MFSC"/>
    <property type="match status" value="1"/>
</dbReference>
<evidence type="ECO:0000256" key="4">
    <source>
        <dbReference type="ARBA" id="ARBA00023136"/>
    </source>
</evidence>
<keyword evidence="3 5" id="KW-1133">Transmembrane helix</keyword>
<dbReference type="CDD" id="cd17476">
    <property type="entry name" value="MFS_Amf1_MDR_like"/>
    <property type="match status" value="1"/>
</dbReference>
<feature type="transmembrane region" description="Helical" evidence="5">
    <location>
        <begin position="219"/>
        <end position="242"/>
    </location>
</feature>
<gene>
    <name evidence="7" type="ORF">BP5796_07762</name>
</gene>
<dbReference type="OrthoDB" id="2428527at2759"/>
<reference evidence="7 8" key="1">
    <citation type="journal article" date="2018" name="IMA Fungus">
        <title>IMA Genome-F 9: Draft genome sequence of Annulohypoxylon stygium, Aspergillus mulundensis, Berkeleyomyces basicola (syn. Thielaviopsis basicola), Ceratocystis smalleyi, two Cercospora beticola strains, Coleophoma cylindrospora, Fusarium fracticaudum, Phialophora cf. hyalina, and Morchella septimelata.</title>
        <authorList>
            <person name="Wingfield B.D."/>
            <person name="Bills G.F."/>
            <person name="Dong Y."/>
            <person name="Huang W."/>
            <person name="Nel W.J."/>
            <person name="Swalarsk-Parry B.S."/>
            <person name="Vaghefi N."/>
            <person name="Wilken P.M."/>
            <person name="An Z."/>
            <person name="de Beer Z.W."/>
            <person name="De Vos L."/>
            <person name="Chen L."/>
            <person name="Duong T.A."/>
            <person name="Gao Y."/>
            <person name="Hammerbacher A."/>
            <person name="Kikkert J.R."/>
            <person name="Li Y."/>
            <person name="Li H."/>
            <person name="Li K."/>
            <person name="Li Q."/>
            <person name="Liu X."/>
            <person name="Ma X."/>
            <person name="Naidoo K."/>
            <person name="Pethybridge S.J."/>
            <person name="Sun J."/>
            <person name="Steenkamp E.T."/>
            <person name="van der Nest M.A."/>
            <person name="van Wyk S."/>
            <person name="Wingfield M.J."/>
            <person name="Xiong C."/>
            <person name="Yue Q."/>
            <person name="Zhang X."/>
        </authorList>
    </citation>
    <scope>NUCLEOTIDE SEQUENCE [LARGE SCALE GENOMIC DNA]</scope>
    <source>
        <strain evidence="7 8">BP5796</strain>
    </source>
</reference>
<dbReference type="Gene3D" id="1.20.1250.20">
    <property type="entry name" value="MFS general substrate transporter like domains"/>
    <property type="match status" value="2"/>
</dbReference>
<evidence type="ECO:0000256" key="3">
    <source>
        <dbReference type="ARBA" id="ARBA00022989"/>
    </source>
</evidence>
<dbReference type="InterPro" id="IPR036259">
    <property type="entry name" value="MFS_trans_sf"/>
</dbReference>
<keyword evidence="2 5" id="KW-0812">Transmembrane</keyword>
<feature type="transmembrane region" description="Helical" evidence="5">
    <location>
        <begin position="152"/>
        <end position="176"/>
    </location>
</feature>
<feature type="transmembrane region" description="Helical" evidence="5">
    <location>
        <begin position="93"/>
        <end position="111"/>
    </location>
</feature>
<protein>
    <submittedName>
        <fullName evidence="7">Putative drug resistance protein</fullName>
    </submittedName>
</protein>
<keyword evidence="4 5" id="KW-0472">Membrane</keyword>
<name>A0A3D8RCS5_9HELO</name>
<dbReference type="GO" id="GO:0022857">
    <property type="term" value="F:transmembrane transporter activity"/>
    <property type="evidence" value="ECO:0007669"/>
    <property type="project" value="InterPro"/>
</dbReference>
<dbReference type="GO" id="GO:0016020">
    <property type="term" value="C:membrane"/>
    <property type="evidence" value="ECO:0007669"/>
    <property type="project" value="UniProtKB-SubCell"/>
</dbReference>
<feature type="transmembrane region" description="Helical" evidence="5">
    <location>
        <begin position="366"/>
        <end position="390"/>
    </location>
</feature>
<feature type="transmembrane region" description="Helical" evidence="5">
    <location>
        <begin position="397"/>
        <end position="420"/>
    </location>
</feature>
<accession>A0A3D8RCS5</accession>
<comment type="caution">
    <text evidence="7">The sequence shown here is derived from an EMBL/GenBank/DDBJ whole genome shotgun (WGS) entry which is preliminary data.</text>
</comment>
<feature type="transmembrane region" description="Helical" evidence="5">
    <location>
        <begin position="426"/>
        <end position="448"/>
    </location>
</feature>
<feature type="transmembrane region" description="Helical" evidence="5">
    <location>
        <begin position="296"/>
        <end position="314"/>
    </location>
</feature>
<feature type="transmembrane region" description="Helical" evidence="5">
    <location>
        <begin position="460"/>
        <end position="479"/>
    </location>
</feature>
<dbReference type="EMBL" id="PDLN01000011">
    <property type="protein sequence ID" value="RDW71728.1"/>
    <property type="molecule type" value="Genomic_DNA"/>
</dbReference>
<feature type="transmembrane region" description="Helical" evidence="5">
    <location>
        <begin position="123"/>
        <end position="146"/>
    </location>
</feature>
<dbReference type="InterPro" id="IPR011701">
    <property type="entry name" value="MFS"/>
</dbReference>
<feature type="transmembrane region" description="Helical" evidence="5">
    <location>
        <begin position="334"/>
        <end position="354"/>
    </location>
</feature>
<proteinExistence type="predicted"/>
<organism evidence="7 8">
    <name type="scientific">Coleophoma crateriformis</name>
    <dbReference type="NCBI Taxonomy" id="565419"/>
    <lineage>
        <taxon>Eukaryota</taxon>
        <taxon>Fungi</taxon>
        <taxon>Dikarya</taxon>
        <taxon>Ascomycota</taxon>
        <taxon>Pezizomycotina</taxon>
        <taxon>Leotiomycetes</taxon>
        <taxon>Helotiales</taxon>
        <taxon>Dermateaceae</taxon>
        <taxon>Coleophoma</taxon>
    </lineage>
</organism>
<keyword evidence="8" id="KW-1185">Reference proteome</keyword>
<dbReference type="Pfam" id="PF07690">
    <property type="entry name" value="MFS_1"/>
    <property type="match status" value="1"/>
</dbReference>
<dbReference type="Proteomes" id="UP000256328">
    <property type="component" value="Unassembled WGS sequence"/>
</dbReference>
<evidence type="ECO:0000256" key="2">
    <source>
        <dbReference type="ARBA" id="ARBA00022692"/>
    </source>
</evidence>
<comment type="subcellular location">
    <subcellularLocation>
        <location evidence="1">Membrane</location>
        <topology evidence="1">Multi-pass membrane protein</topology>
    </subcellularLocation>
</comment>
<evidence type="ECO:0000313" key="8">
    <source>
        <dbReference type="Proteomes" id="UP000256328"/>
    </source>
</evidence>
<evidence type="ECO:0000256" key="1">
    <source>
        <dbReference type="ARBA" id="ARBA00004141"/>
    </source>
</evidence>
<dbReference type="AlphaFoldDB" id="A0A3D8RCS5"/>
<feature type="transmembrane region" description="Helical" evidence="5">
    <location>
        <begin position="499"/>
        <end position="521"/>
    </location>
</feature>
<evidence type="ECO:0000259" key="6">
    <source>
        <dbReference type="PROSITE" id="PS50850"/>
    </source>
</evidence>
<dbReference type="SUPFAM" id="SSF103473">
    <property type="entry name" value="MFS general substrate transporter"/>
    <property type="match status" value="2"/>
</dbReference>
<feature type="domain" description="Major facilitator superfamily (MFS) profile" evidence="6">
    <location>
        <begin position="56"/>
        <end position="527"/>
    </location>
</feature>
<feature type="transmembrane region" description="Helical" evidence="5">
    <location>
        <begin position="188"/>
        <end position="207"/>
    </location>
</feature>